<feature type="domain" description="FecR protein" evidence="1">
    <location>
        <begin position="110"/>
        <end position="206"/>
    </location>
</feature>
<dbReference type="InterPro" id="IPR006860">
    <property type="entry name" value="FecR"/>
</dbReference>
<dbReference type="Gene3D" id="2.60.120.1440">
    <property type="match status" value="1"/>
</dbReference>
<accession>A0A7Y6TZ58</accession>
<reference evidence="3 4" key="1">
    <citation type="submission" date="2020-06" db="EMBL/GenBank/DDBJ databases">
        <title>Schlegella sp. ID0723 isolated from air conditioner.</title>
        <authorList>
            <person name="Kim D.Y."/>
            <person name="Kim D.-U."/>
        </authorList>
    </citation>
    <scope>NUCLEOTIDE SEQUENCE [LARGE SCALE GENOMIC DNA]</scope>
    <source>
        <strain evidence="3 4">ID0723</strain>
    </source>
</reference>
<protein>
    <submittedName>
        <fullName evidence="3">FecR domain-containing protein</fullName>
    </submittedName>
</protein>
<dbReference type="Pfam" id="PF04773">
    <property type="entry name" value="FecR"/>
    <property type="match status" value="1"/>
</dbReference>
<dbReference type="GO" id="GO:0016989">
    <property type="term" value="F:sigma factor antagonist activity"/>
    <property type="evidence" value="ECO:0007669"/>
    <property type="project" value="TreeGrafter"/>
</dbReference>
<name>A0A7Y6TZ58_9BURK</name>
<evidence type="ECO:0000259" key="1">
    <source>
        <dbReference type="Pfam" id="PF04773"/>
    </source>
</evidence>
<feature type="domain" description="FecR N-terminal" evidence="2">
    <location>
        <begin position="8"/>
        <end position="46"/>
    </location>
</feature>
<evidence type="ECO:0000259" key="2">
    <source>
        <dbReference type="Pfam" id="PF16220"/>
    </source>
</evidence>
<organism evidence="3 4">
    <name type="scientific">Piscinibacter koreensis</name>
    <dbReference type="NCBI Taxonomy" id="2742824"/>
    <lineage>
        <taxon>Bacteria</taxon>
        <taxon>Pseudomonadati</taxon>
        <taxon>Pseudomonadota</taxon>
        <taxon>Betaproteobacteria</taxon>
        <taxon>Burkholderiales</taxon>
        <taxon>Sphaerotilaceae</taxon>
        <taxon>Piscinibacter</taxon>
    </lineage>
</organism>
<dbReference type="Pfam" id="PF16220">
    <property type="entry name" value="DUF4880"/>
    <property type="match status" value="1"/>
</dbReference>
<evidence type="ECO:0000313" key="4">
    <source>
        <dbReference type="Proteomes" id="UP000529637"/>
    </source>
</evidence>
<evidence type="ECO:0000313" key="3">
    <source>
        <dbReference type="EMBL" id="NUZ08958.1"/>
    </source>
</evidence>
<dbReference type="PANTHER" id="PTHR30273">
    <property type="entry name" value="PERIPLASMIC SIGNAL SENSOR AND SIGMA FACTOR ACTIVATOR FECR-RELATED"/>
    <property type="match status" value="1"/>
</dbReference>
<keyword evidence="4" id="KW-1185">Reference proteome</keyword>
<dbReference type="Proteomes" id="UP000529637">
    <property type="component" value="Unassembled WGS sequence"/>
</dbReference>
<sequence>MTPEIAAEAAVWVTRLHGPQRCRQMEEECLAWQQRSPAHQEAFERCTDTWEGVQRVTVANAFAASTAKGRRDGGGSWSGASVRWRAAGVLAAVLMVGAVGYQQWRDRGIYATGVGEQQLVVLDDGTRMTLNTATKVRVDLEASRRTVSIRNGEALFEVAKDPARPFVVRVGGSEVVAIGTVFSVRFTSQDRGAKEALSVTLLEGQVALQAASGERGLAPEEAVRMVAGERVRLSGGGTGVQRSARAEVDRPNVAQLVAWKRSEAVFDGVSLPDAVAEMNRYSRTPIVLLDPSGLAKLQVSGIYRTGDTAGFANAVAALHGLDVREHAGRLELSKPQ</sequence>
<dbReference type="InterPro" id="IPR012373">
    <property type="entry name" value="Ferrdict_sens_TM"/>
</dbReference>
<dbReference type="EMBL" id="JABWMJ010000021">
    <property type="protein sequence ID" value="NUZ08958.1"/>
    <property type="molecule type" value="Genomic_DNA"/>
</dbReference>
<dbReference type="AlphaFoldDB" id="A0A7Y6TZ58"/>
<dbReference type="InterPro" id="IPR032623">
    <property type="entry name" value="FecR_N"/>
</dbReference>
<dbReference type="PANTHER" id="PTHR30273:SF2">
    <property type="entry name" value="PROTEIN FECR"/>
    <property type="match status" value="1"/>
</dbReference>
<dbReference type="PIRSF" id="PIRSF018266">
    <property type="entry name" value="FecR"/>
    <property type="match status" value="1"/>
</dbReference>
<proteinExistence type="predicted"/>
<gene>
    <name evidence="3" type="ORF">HQN59_24760</name>
</gene>
<comment type="caution">
    <text evidence="3">The sequence shown here is derived from an EMBL/GenBank/DDBJ whole genome shotgun (WGS) entry which is preliminary data.</text>
</comment>